<gene>
    <name evidence="1" type="ORF">POCTA_138.1.T0790134</name>
</gene>
<proteinExistence type="predicted"/>
<keyword evidence="2" id="KW-1185">Reference proteome</keyword>
<protein>
    <submittedName>
        <fullName evidence="1">Uncharacterized protein</fullName>
    </submittedName>
</protein>
<organism evidence="1 2">
    <name type="scientific">Paramecium octaurelia</name>
    <dbReference type="NCBI Taxonomy" id="43137"/>
    <lineage>
        <taxon>Eukaryota</taxon>
        <taxon>Sar</taxon>
        <taxon>Alveolata</taxon>
        <taxon>Ciliophora</taxon>
        <taxon>Intramacronucleata</taxon>
        <taxon>Oligohymenophorea</taxon>
        <taxon>Peniculida</taxon>
        <taxon>Parameciidae</taxon>
        <taxon>Paramecium</taxon>
    </lineage>
</organism>
<comment type="caution">
    <text evidence="1">The sequence shown here is derived from an EMBL/GenBank/DDBJ whole genome shotgun (WGS) entry which is preliminary data.</text>
</comment>
<dbReference type="EMBL" id="CAJJDP010000078">
    <property type="protein sequence ID" value="CAD8182621.1"/>
    <property type="molecule type" value="Genomic_DNA"/>
</dbReference>
<evidence type="ECO:0000313" key="1">
    <source>
        <dbReference type="EMBL" id="CAD8182621.1"/>
    </source>
</evidence>
<sequence>MKQVSSTNDYSILRKIQIHHSHTQPKESDITLGRTTSYESSQFCKSFNIMAFRRASTKEDINSTIQRKNQACTQEKLAISNLNFIKQSQFHLYFSPSSQIEMNPLQTKVWKSLQKQMLVFYLILQSKECIQQTQLYYCKIKMNKNLNLTQVNFDVFQWLKSYRTLFHKRIGIELIKLIKKGIFYFLIYLSQLAK</sequence>
<dbReference type="AlphaFoldDB" id="A0A8S1W0K8"/>
<evidence type="ECO:0000313" key="2">
    <source>
        <dbReference type="Proteomes" id="UP000683925"/>
    </source>
</evidence>
<name>A0A8S1W0K8_PAROT</name>
<dbReference type="Proteomes" id="UP000683925">
    <property type="component" value="Unassembled WGS sequence"/>
</dbReference>
<accession>A0A8S1W0K8</accession>
<reference evidence="1" key="1">
    <citation type="submission" date="2021-01" db="EMBL/GenBank/DDBJ databases">
        <authorList>
            <consortium name="Genoscope - CEA"/>
            <person name="William W."/>
        </authorList>
    </citation>
    <scope>NUCLEOTIDE SEQUENCE</scope>
</reference>